<dbReference type="PANTHER" id="PTHR30313">
    <property type="entry name" value="DNA PRIMASE"/>
    <property type="match status" value="1"/>
</dbReference>
<dbReference type="Pfam" id="PF01807">
    <property type="entry name" value="Zn_ribbon_DnaG"/>
    <property type="match status" value="1"/>
</dbReference>
<evidence type="ECO:0000256" key="7">
    <source>
        <dbReference type="ARBA" id="ARBA00022771"/>
    </source>
</evidence>
<comment type="similarity">
    <text evidence="12 13">Belongs to the DnaG primase family.</text>
</comment>
<dbReference type="GO" id="GO:1990077">
    <property type="term" value="C:primosome complex"/>
    <property type="evidence" value="ECO:0007669"/>
    <property type="project" value="UniProtKB-KW"/>
</dbReference>
<dbReference type="SUPFAM" id="SSF56731">
    <property type="entry name" value="DNA primase core"/>
    <property type="match status" value="1"/>
</dbReference>
<dbReference type="SMART" id="SM00400">
    <property type="entry name" value="ZnF_CHCC"/>
    <property type="match status" value="1"/>
</dbReference>
<feature type="zinc finger region" description="CHC2-type" evidence="12 14">
    <location>
        <begin position="62"/>
        <end position="86"/>
    </location>
</feature>
<evidence type="ECO:0000256" key="8">
    <source>
        <dbReference type="ARBA" id="ARBA00022833"/>
    </source>
</evidence>
<evidence type="ECO:0000256" key="6">
    <source>
        <dbReference type="ARBA" id="ARBA00022723"/>
    </source>
</evidence>
<keyword evidence="10 12" id="KW-0238">DNA-binding</keyword>
<dbReference type="PROSITE" id="PS50880">
    <property type="entry name" value="TOPRIM"/>
    <property type="match status" value="1"/>
</dbReference>
<dbReference type="EMBL" id="SLXL01000006">
    <property type="protein sequence ID" value="TCP22472.1"/>
    <property type="molecule type" value="Genomic_DNA"/>
</dbReference>
<dbReference type="GO" id="GO:0003899">
    <property type="term" value="F:DNA-directed RNA polymerase activity"/>
    <property type="evidence" value="ECO:0007669"/>
    <property type="project" value="UniProtKB-UniRule"/>
</dbReference>
<dbReference type="InterPro" id="IPR030846">
    <property type="entry name" value="DnaG_bac"/>
</dbReference>
<comment type="domain">
    <text evidence="12">Contains an N-terminal zinc-binding domain, a central core domain that contains the primase activity, and a C-terminal DnaB-binding domain.</text>
</comment>
<dbReference type="NCBIfam" id="TIGR01391">
    <property type="entry name" value="dnaG"/>
    <property type="match status" value="1"/>
</dbReference>
<keyword evidence="15" id="KW-0175">Coiled coil</keyword>
<organism evidence="18 19">
    <name type="scientific">Rhodovulum adriaticum</name>
    <name type="common">Rhodopseudomonas adriatica</name>
    <dbReference type="NCBI Taxonomy" id="35804"/>
    <lineage>
        <taxon>Bacteria</taxon>
        <taxon>Pseudomonadati</taxon>
        <taxon>Pseudomonadota</taxon>
        <taxon>Alphaproteobacteria</taxon>
        <taxon>Rhodobacterales</taxon>
        <taxon>Paracoccaceae</taxon>
        <taxon>Rhodovulum</taxon>
    </lineage>
</organism>
<dbReference type="SUPFAM" id="SSF57783">
    <property type="entry name" value="Zinc beta-ribbon"/>
    <property type="match status" value="1"/>
</dbReference>
<feature type="compositionally biased region" description="Basic and acidic residues" evidence="16">
    <location>
        <begin position="621"/>
        <end position="633"/>
    </location>
</feature>
<dbReference type="SMART" id="SM00493">
    <property type="entry name" value="TOPRIM"/>
    <property type="match status" value="1"/>
</dbReference>
<keyword evidence="6 12" id="KW-0479">Metal-binding</keyword>
<dbReference type="GO" id="GO:0003677">
    <property type="term" value="F:DNA binding"/>
    <property type="evidence" value="ECO:0007669"/>
    <property type="project" value="UniProtKB-KW"/>
</dbReference>
<comment type="catalytic activity">
    <reaction evidence="12">
        <text>ssDNA + n NTP = ssDNA/pppN(pN)n-1 hybrid + (n-1) diphosphate.</text>
        <dbReference type="EC" id="2.7.7.101"/>
    </reaction>
</comment>
<keyword evidence="11 12" id="KW-0804">Transcription</keyword>
<comment type="cofactor">
    <cofactor evidence="12 13 14">
        <name>Zn(2+)</name>
        <dbReference type="ChEBI" id="CHEBI:29105"/>
    </cofactor>
    <text evidence="12 13 14">Binds 1 zinc ion per monomer.</text>
</comment>
<comment type="caution">
    <text evidence="18">The sequence shown here is derived from an EMBL/GenBank/DDBJ whole genome shotgun (WGS) entry which is preliminary data.</text>
</comment>
<accession>A0A4R2NLX5</accession>
<proteinExistence type="inferred from homology"/>
<dbReference type="InterPro" id="IPR019475">
    <property type="entry name" value="DNA_primase_DnaB-bd"/>
</dbReference>
<evidence type="ECO:0000256" key="10">
    <source>
        <dbReference type="ARBA" id="ARBA00023125"/>
    </source>
</evidence>
<evidence type="ECO:0000256" key="15">
    <source>
        <dbReference type="SAM" id="Coils"/>
    </source>
</evidence>
<feature type="region of interest" description="Disordered" evidence="16">
    <location>
        <begin position="453"/>
        <end position="474"/>
    </location>
</feature>
<dbReference type="Gene3D" id="3.40.1360.10">
    <property type="match status" value="1"/>
</dbReference>
<dbReference type="InterPro" id="IPR034151">
    <property type="entry name" value="TOPRIM_DnaG_bac"/>
</dbReference>
<dbReference type="InterPro" id="IPR002694">
    <property type="entry name" value="Znf_CHC2"/>
</dbReference>
<dbReference type="GO" id="GO:0005737">
    <property type="term" value="C:cytoplasm"/>
    <property type="evidence" value="ECO:0007669"/>
    <property type="project" value="TreeGrafter"/>
</dbReference>
<keyword evidence="7 12" id="KW-0863">Zinc-finger</keyword>
<dbReference type="GO" id="GO:0000428">
    <property type="term" value="C:DNA-directed RNA polymerase complex"/>
    <property type="evidence" value="ECO:0007669"/>
    <property type="project" value="UniProtKB-KW"/>
</dbReference>
<evidence type="ECO:0000256" key="14">
    <source>
        <dbReference type="PIRSR" id="PIRSR002811-1"/>
    </source>
</evidence>
<dbReference type="Pfam" id="PF10410">
    <property type="entry name" value="DnaB_bind"/>
    <property type="match status" value="1"/>
</dbReference>
<keyword evidence="1 12" id="KW-0240">DNA-directed RNA polymerase</keyword>
<dbReference type="InterPro" id="IPR037068">
    <property type="entry name" value="DNA_primase_core_N_sf"/>
</dbReference>
<name>A0A4R2NLX5_RHOAD</name>
<dbReference type="FunFam" id="3.90.980.10:FF:000001">
    <property type="entry name" value="DNA primase"/>
    <property type="match status" value="1"/>
</dbReference>
<evidence type="ECO:0000313" key="19">
    <source>
        <dbReference type="Proteomes" id="UP000295733"/>
    </source>
</evidence>
<keyword evidence="5 12" id="KW-0235">DNA replication</keyword>
<dbReference type="EC" id="2.7.7.101" evidence="12"/>
<dbReference type="AlphaFoldDB" id="A0A4R2NLX5"/>
<dbReference type="HAMAP" id="MF_00974">
    <property type="entry name" value="DNA_primase_DnaG"/>
    <property type="match status" value="1"/>
</dbReference>
<evidence type="ECO:0000259" key="17">
    <source>
        <dbReference type="PROSITE" id="PS50880"/>
    </source>
</evidence>
<dbReference type="CDD" id="cd03364">
    <property type="entry name" value="TOPRIM_DnaG_primases"/>
    <property type="match status" value="1"/>
</dbReference>
<evidence type="ECO:0000256" key="1">
    <source>
        <dbReference type="ARBA" id="ARBA00022478"/>
    </source>
</evidence>
<keyword evidence="3 12" id="KW-0808">Transferase</keyword>
<dbReference type="GO" id="GO:0008270">
    <property type="term" value="F:zinc ion binding"/>
    <property type="evidence" value="ECO:0007669"/>
    <property type="project" value="UniProtKB-UniRule"/>
</dbReference>
<protein>
    <recommendedName>
        <fullName evidence="12 13">DNA primase</fullName>
        <ecNumber evidence="12">2.7.7.101</ecNumber>
    </recommendedName>
</protein>
<evidence type="ECO:0000256" key="2">
    <source>
        <dbReference type="ARBA" id="ARBA00022515"/>
    </source>
</evidence>
<evidence type="ECO:0000256" key="5">
    <source>
        <dbReference type="ARBA" id="ARBA00022705"/>
    </source>
</evidence>
<dbReference type="Gene3D" id="3.90.580.10">
    <property type="entry name" value="Zinc finger, CHC2-type domain"/>
    <property type="match status" value="1"/>
</dbReference>
<dbReference type="PIRSF" id="PIRSF002811">
    <property type="entry name" value="DnaG"/>
    <property type="match status" value="1"/>
</dbReference>
<evidence type="ECO:0000256" key="12">
    <source>
        <dbReference type="HAMAP-Rule" id="MF_00974"/>
    </source>
</evidence>
<evidence type="ECO:0000313" key="18">
    <source>
        <dbReference type="EMBL" id="TCP22472.1"/>
    </source>
</evidence>
<keyword evidence="19" id="KW-1185">Reference proteome</keyword>
<keyword evidence="8 12" id="KW-0862">Zinc</keyword>
<dbReference type="InterPro" id="IPR013264">
    <property type="entry name" value="DNAG_N"/>
</dbReference>
<dbReference type="FunFam" id="3.40.1360.10:FF:000002">
    <property type="entry name" value="DNA primase"/>
    <property type="match status" value="1"/>
</dbReference>
<feature type="region of interest" description="Disordered" evidence="16">
    <location>
        <begin position="621"/>
        <end position="644"/>
    </location>
</feature>
<dbReference type="InterPro" id="IPR036977">
    <property type="entry name" value="DNA_primase_Znf_CHC2"/>
</dbReference>
<evidence type="ECO:0000256" key="11">
    <source>
        <dbReference type="ARBA" id="ARBA00023163"/>
    </source>
</evidence>
<keyword evidence="4 12" id="KW-0548">Nucleotidyltransferase</keyword>
<dbReference type="Pfam" id="PF08275">
    <property type="entry name" value="DNAG_N"/>
    <property type="match status" value="1"/>
</dbReference>
<dbReference type="InterPro" id="IPR006171">
    <property type="entry name" value="TOPRIM_dom"/>
</dbReference>
<feature type="domain" description="Toprim" evidence="17">
    <location>
        <begin position="281"/>
        <end position="363"/>
    </location>
</feature>
<dbReference type="Pfam" id="PF13662">
    <property type="entry name" value="Toprim_4"/>
    <property type="match status" value="1"/>
</dbReference>
<gene>
    <name evidence="12" type="primary">dnaG</name>
    <name evidence="18" type="ORF">EV656_10658</name>
</gene>
<reference evidence="18 19" key="1">
    <citation type="submission" date="2019-03" db="EMBL/GenBank/DDBJ databases">
        <title>Genomic Encyclopedia of Type Strains, Phase IV (KMG-IV): sequencing the most valuable type-strain genomes for metagenomic binning, comparative biology and taxonomic classification.</title>
        <authorList>
            <person name="Goeker M."/>
        </authorList>
    </citation>
    <scope>NUCLEOTIDE SEQUENCE [LARGE SCALE GENOMIC DNA]</scope>
    <source>
        <strain evidence="18 19">DSM 2781</strain>
    </source>
</reference>
<comment type="subunit">
    <text evidence="12">Monomer. Interacts with DnaB.</text>
</comment>
<keyword evidence="9" id="KW-0460">Magnesium</keyword>
<evidence type="ECO:0000256" key="4">
    <source>
        <dbReference type="ARBA" id="ARBA00022695"/>
    </source>
</evidence>
<feature type="coiled-coil region" evidence="15">
    <location>
        <begin position="579"/>
        <end position="609"/>
    </location>
</feature>
<dbReference type="InterPro" id="IPR050219">
    <property type="entry name" value="DnaG_primase"/>
</dbReference>
<evidence type="ECO:0000256" key="13">
    <source>
        <dbReference type="PIRNR" id="PIRNR002811"/>
    </source>
</evidence>
<evidence type="ECO:0000256" key="9">
    <source>
        <dbReference type="ARBA" id="ARBA00022842"/>
    </source>
</evidence>
<dbReference type="PANTHER" id="PTHR30313:SF2">
    <property type="entry name" value="DNA PRIMASE"/>
    <property type="match status" value="1"/>
</dbReference>
<comment type="function">
    <text evidence="12 13">RNA polymerase that catalyzes the synthesis of short RNA molecules used as primers for DNA polymerase during DNA replication.</text>
</comment>
<dbReference type="GO" id="GO:0006269">
    <property type="term" value="P:DNA replication, synthesis of primer"/>
    <property type="evidence" value="ECO:0007669"/>
    <property type="project" value="UniProtKB-UniRule"/>
</dbReference>
<dbReference type="Proteomes" id="UP000295733">
    <property type="component" value="Unassembled WGS sequence"/>
</dbReference>
<dbReference type="InterPro" id="IPR006295">
    <property type="entry name" value="DNA_primase_DnaG"/>
</dbReference>
<keyword evidence="2 12" id="KW-0639">Primosome</keyword>
<dbReference type="Gene3D" id="3.90.980.10">
    <property type="entry name" value="DNA primase, catalytic core, N-terminal domain"/>
    <property type="match status" value="1"/>
</dbReference>
<sequence>MLAAADPSTRPARAPILEGMSLPPGFIDELRNRTSLTQVVGRKVVWDTRKSNQGKGDMWAPCPFHQEKTASFHVDDRKGYYYCFGCHAKGDAISFVRETENVGFMEAVEILAREAGMEMPARDPRAQEKADRRTQLAEVMEQAQRYYRMQLQTAAASEARAYLDRRGLDADALKRWEIGFAPPGWQGLWTHLRGNGVAEDLILAAGLARTSDKGREPYDVFRNRILFPIRDARGRLIAFGGRAMDPDDNAKYLNSPETELFDKGRNLYNHAPARAAAGKDQPLIVAEGYMDVIALVQAGFTGAVAPLGTAITEDQLRLLWRIHPEPIVALDGDKAGIGAARRLVDLALPLLEAGQSLRFALMPPGQDPDDVIRAGGAGAMDKLLSQARPMVQLLWERETEGRNFDSPERKAALDRDLRAAIGRIKDPTIRRHYGDEINRLRWALFRPPRAAGRKGPWRGRVAPEAPRPTTRASPLVAAPPRYEEALREAVILATLITHPALLGEFEGALERMECSDPTHARLQAALLRHLHLADAHALRAALSEELGTDALEKLFAPSHVRIAPPIRDRADTEKARNCLAEELDKLATARGAAREIEEAMHDLQGLADEGLTWRLGQAAEARNRSGRADRTEQPDYDLGPNGARISRDERDAFARLLEQIEYDRAGRRGPRGEG</sequence>
<evidence type="ECO:0000256" key="16">
    <source>
        <dbReference type="SAM" id="MobiDB-lite"/>
    </source>
</evidence>
<evidence type="ECO:0000256" key="3">
    <source>
        <dbReference type="ARBA" id="ARBA00022679"/>
    </source>
</evidence>